<dbReference type="AlphaFoldDB" id="E9DGB0"/>
<name>E9DGB0_COCPS</name>
<reference evidence="3" key="2">
    <citation type="submission" date="2010-03" db="EMBL/GenBank/DDBJ databases">
        <title>The genome sequence of Coccidioides posadasii strain Silveira.</title>
        <authorList>
            <consortium name="The Broad Institute Genome Sequencing Center for Infectious Disease"/>
            <person name="Neafsey D."/>
            <person name="Orbach M."/>
            <person name="Henn M.R."/>
            <person name="Cole G.T."/>
            <person name="Galgiani J."/>
            <person name="Gardner M.J."/>
            <person name="Kirkland T.N."/>
            <person name="Taylor J.W."/>
            <person name="Young S.K."/>
            <person name="Zeng Q."/>
            <person name="Koehrsen M."/>
            <person name="Alvarado L."/>
            <person name="Berlin A."/>
            <person name="Borenstein D."/>
            <person name="Chapman S.B."/>
            <person name="Chen Z."/>
            <person name="Engels R."/>
            <person name="Freedman E."/>
            <person name="Gellesch M."/>
            <person name="Goldberg J."/>
            <person name="Griggs A."/>
            <person name="Gujja S."/>
            <person name="Heilman E."/>
            <person name="Heiman D."/>
            <person name="Howarth C."/>
            <person name="Jen D."/>
            <person name="Larson L."/>
            <person name="Mehta T."/>
            <person name="Neiman D."/>
            <person name="Park D."/>
            <person name="Pearson M."/>
            <person name="Richards J."/>
            <person name="Roberts A."/>
            <person name="Saif S."/>
            <person name="Shea T."/>
            <person name="Shenoy N."/>
            <person name="Sisk P."/>
            <person name="Stolte C."/>
            <person name="Sykes S."/>
            <person name="Walk T."/>
            <person name="White J."/>
            <person name="Yandava C."/>
            <person name="Haas B."/>
            <person name="Nusbaum C."/>
            <person name="Birren B."/>
        </authorList>
    </citation>
    <scope>NUCLEOTIDE SEQUENCE [LARGE SCALE GENOMIC DNA]</scope>
    <source>
        <strain evidence="3">RMSCC 757 / Silveira</strain>
    </source>
</reference>
<reference evidence="3" key="1">
    <citation type="journal article" date="2010" name="Genome Res.">
        <title>Population genomic sequencing of Coccidioides fungi reveals recent hybridization and transposon control.</title>
        <authorList>
            <person name="Neafsey D.E."/>
            <person name="Barker B.M."/>
            <person name="Sharpton T.J."/>
            <person name="Stajich J.E."/>
            <person name="Park D.J."/>
            <person name="Whiston E."/>
            <person name="Hung C.-Y."/>
            <person name="McMahan C."/>
            <person name="White J."/>
            <person name="Sykes S."/>
            <person name="Heiman D."/>
            <person name="Young S."/>
            <person name="Zeng Q."/>
            <person name="Abouelleil A."/>
            <person name="Aftuck L."/>
            <person name="Bessette D."/>
            <person name="Brown A."/>
            <person name="FitzGerald M."/>
            <person name="Lui A."/>
            <person name="Macdonald J.P."/>
            <person name="Priest M."/>
            <person name="Orbach M.J."/>
            <person name="Galgiani J.N."/>
            <person name="Kirkland T.N."/>
            <person name="Cole G.T."/>
            <person name="Birren B.W."/>
            <person name="Henn M.R."/>
            <person name="Taylor J.W."/>
            <person name="Rounsley S.D."/>
        </authorList>
    </citation>
    <scope>NUCLEOTIDE SEQUENCE [LARGE SCALE GENOMIC DNA]</scope>
    <source>
        <strain evidence="3">RMSCC 757 / Silveira</strain>
    </source>
</reference>
<keyword evidence="3" id="KW-1185">Reference proteome</keyword>
<dbReference type="HOGENOM" id="CLU_2885626_0_0_1"/>
<sequence length="63" mass="7172">MQGLSPDRGWGSKEQYRKHGTVHPHGGLHGLTIRPRKPFNFARYRGMGRFAGKGKAKGRREQK</sequence>
<accession>E9DGB0</accession>
<dbReference type="EMBL" id="GL636505">
    <property type="protein sequence ID" value="EFW14601.1"/>
    <property type="molecule type" value="Genomic_DNA"/>
</dbReference>
<organism evidence="3">
    <name type="scientific">Coccidioides posadasii (strain RMSCC 757 / Silveira)</name>
    <name type="common">Valley fever fungus</name>
    <dbReference type="NCBI Taxonomy" id="443226"/>
    <lineage>
        <taxon>Eukaryota</taxon>
        <taxon>Fungi</taxon>
        <taxon>Dikarya</taxon>
        <taxon>Ascomycota</taxon>
        <taxon>Pezizomycotina</taxon>
        <taxon>Eurotiomycetes</taxon>
        <taxon>Eurotiomycetidae</taxon>
        <taxon>Onygenales</taxon>
        <taxon>Onygenaceae</taxon>
        <taxon>Coccidioides</taxon>
    </lineage>
</organism>
<dbReference type="Proteomes" id="UP000002497">
    <property type="component" value="Unassembled WGS sequence"/>
</dbReference>
<proteinExistence type="predicted"/>
<evidence type="ECO:0000256" key="1">
    <source>
        <dbReference type="SAM" id="MobiDB-lite"/>
    </source>
</evidence>
<dbReference type="VEuPathDB" id="FungiDB:CPSG_08859"/>
<feature type="region of interest" description="Disordered" evidence="1">
    <location>
        <begin position="1"/>
        <end position="35"/>
    </location>
</feature>
<evidence type="ECO:0000313" key="2">
    <source>
        <dbReference type="EMBL" id="EFW14601.1"/>
    </source>
</evidence>
<gene>
    <name evidence="2" type="ORF">CPSG_08859</name>
</gene>
<protein>
    <submittedName>
        <fullName evidence="2">Predicted protein</fullName>
    </submittedName>
</protein>
<evidence type="ECO:0000313" key="3">
    <source>
        <dbReference type="Proteomes" id="UP000002497"/>
    </source>
</evidence>